<name>A0ABU2TUF5_9ACTN</name>
<organism evidence="2 3">
    <name type="scientific">Streptomyces gibsoniae</name>
    <dbReference type="NCBI Taxonomy" id="3075529"/>
    <lineage>
        <taxon>Bacteria</taxon>
        <taxon>Bacillati</taxon>
        <taxon>Actinomycetota</taxon>
        <taxon>Actinomycetes</taxon>
        <taxon>Kitasatosporales</taxon>
        <taxon>Streptomycetaceae</taxon>
        <taxon>Streptomyces</taxon>
    </lineage>
</organism>
<accession>A0ABU2TUF5</accession>
<proteinExistence type="predicted"/>
<evidence type="ECO:0000313" key="2">
    <source>
        <dbReference type="EMBL" id="MDT0464601.1"/>
    </source>
</evidence>
<keyword evidence="1" id="KW-0812">Transmembrane</keyword>
<dbReference type="EMBL" id="JAVREY010000016">
    <property type="protein sequence ID" value="MDT0464601.1"/>
    <property type="molecule type" value="Genomic_DNA"/>
</dbReference>
<protein>
    <submittedName>
        <fullName evidence="2">DUF3592 domain-containing protein</fullName>
    </submittedName>
</protein>
<feature type="transmembrane region" description="Helical" evidence="1">
    <location>
        <begin position="6"/>
        <end position="28"/>
    </location>
</feature>
<reference evidence="3" key="1">
    <citation type="submission" date="2023-07" db="EMBL/GenBank/DDBJ databases">
        <title>30 novel species of actinomycetes from the DSMZ collection.</title>
        <authorList>
            <person name="Nouioui I."/>
        </authorList>
    </citation>
    <scope>NUCLEOTIDE SEQUENCE [LARGE SCALE GENOMIC DNA]</scope>
    <source>
        <strain evidence="3">DSM 41699</strain>
    </source>
</reference>
<gene>
    <name evidence="2" type="ORF">RM764_16545</name>
</gene>
<feature type="transmembrane region" description="Helical" evidence="1">
    <location>
        <begin position="117"/>
        <end position="138"/>
    </location>
</feature>
<comment type="caution">
    <text evidence="2">The sequence shown here is derived from an EMBL/GenBank/DDBJ whole genome shotgun (WGS) entry which is preliminary data.</text>
</comment>
<evidence type="ECO:0000256" key="1">
    <source>
        <dbReference type="SAM" id="Phobius"/>
    </source>
</evidence>
<keyword evidence="3" id="KW-1185">Reference proteome</keyword>
<sequence>MSTGDMVVVAVFAACGGGVLALAGFAGLRQSRRIERSGIKAWALVKRSPGARDDEPSPPRPLLQFTTEDGRVVEIVSPVPATRRRPLRDGDTLLITYDPADPATVVVHNRERRLLDYGFIAAGALVALLALLLVGLVAR</sequence>
<keyword evidence="1" id="KW-1133">Transmembrane helix</keyword>
<evidence type="ECO:0000313" key="3">
    <source>
        <dbReference type="Proteomes" id="UP001183809"/>
    </source>
</evidence>
<dbReference type="RefSeq" id="WP_311695880.1">
    <property type="nucleotide sequence ID" value="NZ_JAVREY010000016.1"/>
</dbReference>
<dbReference type="Proteomes" id="UP001183809">
    <property type="component" value="Unassembled WGS sequence"/>
</dbReference>
<keyword evidence="1" id="KW-0472">Membrane</keyword>